<dbReference type="SUPFAM" id="SSF48264">
    <property type="entry name" value="Cytochrome P450"/>
    <property type="match status" value="1"/>
</dbReference>
<dbReference type="PRINTS" id="PR00463">
    <property type="entry name" value="EP450I"/>
</dbReference>
<dbReference type="GO" id="GO:0004497">
    <property type="term" value="F:monooxygenase activity"/>
    <property type="evidence" value="ECO:0007669"/>
    <property type="project" value="InterPro"/>
</dbReference>
<evidence type="ECO:0000256" key="3">
    <source>
        <dbReference type="ARBA" id="ARBA00022723"/>
    </source>
</evidence>
<evidence type="ECO:0000259" key="6">
    <source>
        <dbReference type="Pfam" id="PF00561"/>
    </source>
</evidence>
<dbReference type="EMBL" id="NCSJ02000497">
    <property type="protein sequence ID" value="RFU24149.1"/>
    <property type="molecule type" value="Genomic_DNA"/>
</dbReference>
<reference evidence="8 9" key="1">
    <citation type="submission" date="2018-05" db="EMBL/GenBank/DDBJ databases">
        <title>Draft genome sequence of Scytalidium lignicola DSM 105466, a ubiquitous saprotrophic fungus.</title>
        <authorList>
            <person name="Buettner E."/>
            <person name="Gebauer A.M."/>
            <person name="Hofrichter M."/>
            <person name="Liers C."/>
            <person name="Kellner H."/>
        </authorList>
    </citation>
    <scope>NUCLEOTIDE SEQUENCE [LARGE SCALE GENOMIC DNA]</scope>
    <source>
        <strain evidence="8 9">DSM 105466</strain>
    </source>
</reference>
<sequence>MTASFILGMAKVSRLDKSSKVQEEGKFTTIKNGEDIYVILVKFITGSPKHPNTALESVLYRVEDGYLEELLKFPTFGGTDATSITVQDQTWLIITESLAKDQRFRVDSKVYRFNPPALVRNKIVGDTTWQSPEFLTLFETYTASNTSLGTQLALAMSNTTASFPLLTATSSSMIFYPGNGQDPSSISFRLSNRGFKELAAISHFGPALASLVQMYTANSSSDTWRTEAQRLLKATERTAAANSTELWRDKIRVRAFRGREASIAAMVDYSCTITIKYLKAVLEDPAKLAPEFLRREYLEATGTALVATIPINAVMIATFFLVGLDTAHRMRVWLEDQMVDWSKAMVVIVGRQGSETAGVTITTSSVAQIILQSSNLELPIDRLYIAPHGPDVVVTGFEDIESIRKYEEPMRLLWNRNRAMYQLGSTMFSGYPAYKPLSGRPEITSLVAEVSELPVIHGPQDWLSMTTRMRIVLEDVRQLLSGCVTDYAAEQLRLRNNNPAAVVVPGLDLFDYPSAPKIPIYPITPVNNHLVLEASPVDIETEFGFPGRKCSNGTAEIAFWEEGNGKETIIWIHGLPLASQSWGAQRRHFSTRYRNIYMDLRGYGESSKLPAGIEDVTQLYCNDLKFLFEHLRLPKSNIVGFASAGHVALRFAAQNAHLVEKLVVINGSPCFRRREDWPWGFSETSIAQFTSAALESGIESITKTDSLRGIPGPFLAKWTNLWLILLDNSGKRSETLHKLHKEYGPVIRIGPNQLSFSSRQAMHDIYSGNSNYVKAPAYGAPASVAQVEPIVSEHVSKLVDALESNIARPVDMLLWFRMLALDVTSDIFLGKSFKCLENEKPPPILHDLDEVFPAYWIEWQFPVFFRLLLLVPHKQLQNFITAGHRFYKYGAEAFNDYICRYGRDGSRRDLLQKMIAVSREPGEPIPLPDQDIVVEITNLLFAGIDTTGNTFTYLFWELAKHPKWQKRLQKELDAAGFERLPAYRDVMDLPVLDALIHETLRVWPASPASLPRVAPKGGGIIDGVKVPENTIVSCQSLTLQRDPAIFPDPDSFLPERWLHDSGKDDMNAMRDMIFVWGKGQRICMGKPIATMELKMGTAAIMKRYNVEIGDKSTDEDMEIRDHFVLMAKGGKCILRFTRRAK</sequence>
<evidence type="ECO:0000256" key="2">
    <source>
        <dbReference type="ARBA" id="ARBA00010617"/>
    </source>
</evidence>
<dbReference type="InterPro" id="IPR002401">
    <property type="entry name" value="Cyt_P450_E_grp-I"/>
</dbReference>
<dbReference type="STRING" id="5539.A0A3E2GSR8"/>
<dbReference type="InterPro" id="IPR029058">
    <property type="entry name" value="AB_hydrolase_fold"/>
</dbReference>
<dbReference type="PRINTS" id="PR00385">
    <property type="entry name" value="P450"/>
</dbReference>
<comment type="cofactor">
    <cofactor evidence="1 5">
        <name>heme</name>
        <dbReference type="ChEBI" id="CHEBI:30413"/>
    </cofactor>
</comment>
<dbReference type="AlphaFoldDB" id="A0A3E2GSR8"/>
<protein>
    <recommendedName>
        <fullName evidence="10">AB hydrolase-1 domain-containing protein</fullName>
    </recommendedName>
</protein>
<dbReference type="Gene3D" id="1.10.630.10">
    <property type="entry name" value="Cytochrome P450"/>
    <property type="match status" value="1"/>
</dbReference>
<dbReference type="Pfam" id="PF18538">
    <property type="entry name" value="DUF5624"/>
    <property type="match status" value="1"/>
</dbReference>
<name>A0A3E2GSR8_SCYLI</name>
<evidence type="ECO:0000313" key="8">
    <source>
        <dbReference type="EMBL" id="RFU24149.1"/>
    </source>
</evidence>
<feature type="non-terminal residue" evidence="8">
    <location>
        <position position="1"/>
    </location>
</feature>
<dbReference type="Proteomes" id="UP000258309">
    <property type="component" value="Unassembled WGS sequence"/>
</dbReference>
<dbReference type="InterPro" id="IPR000073">
    <property type="entry name" value="AB_hydrolase_1"/>
</dbReference>
<feature type="binding site" description="axial binding residue" evidence="5">
    <location>
        <position position="1083"/>
    </location>
    <ligand>
        <name>heme</name>
        <dbReference type="ChEBI" id="CHEBI:30413"/>
    </ligand>
    <ligandPart>
        <name>Fe</name>
        <dbReference type="ChEBI" id="CHEBI:18248"/>
    </ligandPart>
</feature>
<organism evidence="8 9">
    <name type="scientific">Scytalidium lignicola</name>
    <name type="common">Hyphomycete</name>
    <dbReference type="NCBI Taxonomy" id="5539"/>
    <lineage>
        <taxon>Eukaryota</taxon>
        <taxon>Fungi</taxon>
        <taxon>Dikarya</taxon>
        <taxon>Ascomycota</taxon>
        <taxon>Pezizomycotina</taxon>
        <taxon>Leotiomycetes</taxon>
        <taxon>Leotiomycetes incertae sedis</taxon>
        <taxon>Scytalidium</taxon>
    </lineage>
</organism>
<evidence type="ECO:0000313" key="9">
    <source>
        <dbReference type="Proteomes" id="UP000258309"/>
    </source>
</evidence>
<feature type="domain" description="AB hydrolase-1" evidence="6">
    <location>
        <begin position="568"/>
        <end position="671"/>
    </location>
</feature>
<evidence type="ECO:0000256" key="4">
    <source>
        <dbReference type="ARBA" id="ARBA00023004"/>
    </source>
</evidence>
<dbReference type="InterPro" id="IPR050121">
    <property type="entry name" value="Cytochrome_P450_monoxygenase"/>
</dbReference>
<keyword evidence="9" id="KW-1185">Reference proteome</keyword>
<feature type="non-terminal residue" evidence="8">
    <location>
        <position position="1141"/>
    </location>
</feature>
<dbReference type="GO" id="GO:0020037">
    <property type="term" value="F:heme binding"/>
    <property type="evidence" value="ECO:0007669"/>
    <property type="project" value="InterPro"/>
</dbReference>
<dbReference type="PANTHER" id="PTHR24305">
    <property type="entry name" value="CYTOCHROME P450"/>
    <property type="match status" value="1"/>
</dbReference>
<dbReference type="PROSITE" id="PS00086">
    <property type="entry name" value="CYTOCHROME_P450"/>
    <property type="match status" value="1"/>
</dbReference>
<dbReference type="PANTHER" id="PTHR24305:SF166">
    <property type="entry name" value="CYTOCHROME P450 12A4, MITOCHONDRIAL-RELATED"/>
    <property type="match status" value="1"/>
</dbReference>
<gene>
    <name evidence="8" type="ORF">B7463_g12191</name>
</gene>
<dbReference type="Pfam" id="PF00561">
    <property type="entry name" value="Abhydrolase_1"/>
    <property type="match status" value="1"/>
</dbReference>
<accession>A0A3E2GSR8</accession>
<evidence type="ECO:0000259" key="7">
    <source>
        <dbReference type="Pfam" id="PF18538"/>
    </source>
</evidence>
<dbReference type="GO" id="GO:0016705">
    <property type="term" value="F:oxidoreductase activity, acting on paired donors, with incorporation or reduction of molecular oxygen"/>
    <property type="evidence" value="ECO:0007669"/>
    <property type="project" value="InterPro"/>
</dbReference>
<dbReference type="GO" id="GO:0005506">
    <property type="term" value="F:iron ion binding"/>
    <property type="evidence" value="ECO:0007669"/>
    <property type="project" value="InterPro"/>
</dbReference>
<keyword evidence="4 5" id="KW-0408">Iron</keyword>
<dbReference type="SUPFAM" id="SSF53474">
    <property type="entry name" value="alpha/beta-Hydrolases"/>
    <property type="match status" value="1"/>
</dbReference>
<evidence type="ECO:0000256" key="1">
    <source>
        <dbReference type="ARBA" id="ARBA00001971"/>
    </source>
</evidence>
<dbReference type="InterPro" id="IPR041132">
    <property type="entry name" value="DUF5624"/>
</dbReference>
<keyword evidence="3 5" id="KW-0479">Metal-binding</keyword>
<proteinExistence type="inferred from homology"/>
<evidence type="ECO:0008006" key="10">
    <source>
        <dbReference type="Google" id="ProtNLM"/>
    </source>
</evidence>
<dbReference type="Gene3D" id="3.40.50.1820">
    <property type="entry name" value="alpha/beta hydrolase"/>
    <property type="match status" value="1"/>
</dbReference>
<comment type="caution">
    <text evidence="8">The sequence shown here is derived from an EMBL/GenBank/DDBJ whole genome shotgun (WGS) entry which is preliminary data.</text>
</comment>
<comment type="similarity">
    <text evidence="2">Belongs to the cytochrome P450 family.</text>
</comment>
<dbReference type="Pfam" id="PF00067">
    <property type="entry name" value="p450"/>
    <property type="match status" value="1"/>
</dbReference>
<dbReference type="InterPro" id="IPR017972">
    <property type="entry name" value="Cyt_P450_CS"/>
</dbReference>
<keyword evidence="5" id="KW-0349">Heme</keyword>
<dbReference type="InterPro" id="IPR001128">
    <property type="entry name" value="Cyt_P450"/>
</dbReference>
<evidence type="ECO:0000256" key="5">
    <source>
        <dbReference type="PIRSR" id="PIRSR602401-1"/>
    </source>
</evidence>
<feature type="domain" description="DUF5624" evidence="7">
    <location>
        <begin position="192"/>
        <end position="324"/>
    </location>
</feature>
<dbReference type="OrthoDB" id="408373at2759"/>
<dbReference type="InterPro" id="IPR036396">
    <property type="entry name" value="Cyt_P450_sf"/>
</dbReference>